<evidence type="ECO:0000259" key="7">
    <source>
        <dbReference type="Pfam" id="PF01435"/>
    </source>
</evidence>
<dbReference type="GO" id="GO:0051603">
    <property type="term" value="P:proteolysis involved in protein catabolic process"/>
    <property type="evidence" value="ECO:0007669"/>
    <property type="project" value="TreeGrafter"/>
</dbReference>
<evidence type="ECO:0000313" key="8">
    <source>
        <dbReference type="EMBL" id="EKF73064.1"/>
    </source>
</evidence>
<dbReference type="GO" id="GO:0046872">
    <property type="term" value="F:metal ion binding"/>
    <property type="evidence" value="ECO:0007669"/>
    <property type="project" value="UniProtKB-KW"/>
</dbReference>
<evidence type="ECO:0000256" key="4">
    <source>
        <dbReference type="ARBA" id="ARBA00022833"/>
    </source>
</evidence>
<sequence length="270" mass="29089">MGVTAIMSSPKLLVYGLLVVVLSACATSPLGRQQFLLMPEDQMDEMGVAAYDQMKQEKPVSNNAQETRYVRCVANAITSVLDEKQTWEVNLFQDDSANAFALPGGKIGVNTGLLKVARTQDQLAAVLGHEVGHVLAHHSNERMSLQYATQSGMQLLSAVTGQDSALKQGLFAALGVGTQYGITLPFSRKHEAEADIIGLQLMAKAGFDPHQAINLWQNMSAANGQEPPEFMSTHPSNSTRISGLKARMSEVEPLYQQARASGRSPQCSTG</sequence>
<name>L0W7X4_9GAMM</name>
<dbReference type="STRING" id="1177179.A11A3_15697"/>
<dbReference type="Pfam" id="PF01435">
    <property type="entry name" value="Peptidase_M48"/>
    <property type="match status" value="1"/>
</dbReference>
<evidence type="ECO:0000256" key="3">
    <source>
        <dbReference type="ARBA" id="ARBA00022801"/>
    </source>
</evidence>
<dbReference type="PATRIC" id="fig|1177179.3.peg.3090"/>
<keyword evidence="1 6" id="KW-0645">Protease</keyword>
<gene>
    <name evidence="8" type="ORF">A11A3_15697</name>
</gene>
<dbReference type="EMBL" id="AMRJ01000037">
    <property type="protein sequence ID" value="EKF73064.1"/>
    <property type="molecule type" value="Genomic_DNA"/>
</dbReference>
<keyword evidence="4 6" id="KW-0862">Zinc</keyword>
<keyword evidence="9" id="KW-1185">Reference proteome</keyword>
<accession>L0W7X4</accession>
<dbReference type="GO" id="GO:0016020">
    <property type="term" value="C:membrane"/>
    <property type="evidence" value="ECO:0007669"/>
    <property type="project" value="TreeGrafter"/>
</dbReference>
<dbReference type="eggNOG" id="COG0501">
    <property type="taxonomic scope" value="Bacteria"/>
</dbReference>
<evidence type="ECO:0000256" key="1">
    <source>
        <dbReference type="ARBA" id="ARBA00022670"/>
    </source>
</evidence>
<proteinExistence type="inferred from homology"/>
<evidence type="ECO:0000313" key="9">
    <source>
        <dbReference type="Proteomes" id="UP000010164"/>
    </source>
</evidence>
<keyword evidence="5 6" id="KW-0482">Metalloprotease</keyword>
<organism evidence="8 9">
    <name type="scientific">Alcanivorax hongdengensis A-11-3</name>
    <dbReference type="NCBI Taxonomy" id="1177179"/>
    <lineage>
        <taxon>Bacteria</taxon>
        <taxon>Pseudomonadati</taxon>
        <taxon>Pseudomonadota</taxon>
        <taxon>Gammaproteobacteria</taxon>
        <taxon>Oceanospirillales</taxon>
        <taxon>Alcanivoracaceae</taxon>
        <taxon>Alcanivorax</taxon>
    </lineage>
</organism>
<dbReference type="GO" id="GO:0004222">
    <property type="term" value="F:metalloendopeptidase activity"/>
    <property type="evidence" value="ECO:0007669"/>
    <property type="project" value="InterPro"/>
</dbReference>
<dbReference type="CDD" id="cd07331">
    <property type="entry name" value="M48C_Oma1_like"/>
    <property type="match status" value="1"/>
</dbReference>
<dbReference type="Proteomes" id="UP000010164">
    <property type="component" value="Unassembled WGS sequence"/>
</dbReference>
<comment type="caution">
    <text evidence="8">The sequence shown here is derived from an EMBL/GenBank/DDBJ whole genome shotgun (WGS) entry which is preliminary data.</text>
</comment>
<evidence type="ECO:0000256" key="6">
    <source>
        <dbReference type="RuleBase" id="RU003983"/>
    </source>
</evidence>
<dbReference type="AlphaFoldDB" id="L0W7X4"/>
<keyword evidence="2" id="KW-0479">Metal-binding</keyword>
<comment type="cofactor">
    <cofactor evidence="6">
        <name>Zn(2+)</name>
        <dbReference type="ChEBI" id="CHEBI:29105"/>
    </cofactor>
    <text evidence="6">Binds 1 zinc ion per subunit.</text>
</comment>
<feature type="domain" description="Peptidase M48" evidence="7">
    <location>
        <begin position="76"/>
        <end position="247"/>
    </location>
</feature>
<comment type="similarity">
    <text evidence="6">Belongs to the peptidase M48 family.</text>
</comment>
<reference evidence="8 9" key="1">
    <citation type="journal article" date="2012" name="J. Bacteriol.">
        <title>Genome Sequence of the Alkane-Degrading Bacterium Alcanivorax hongdengensis Type Strain A-11-3.</title>
        <authorList>
            <person name="Lai Q."/>
            <person name="Shao Z."/>
        </authorList>
    </citation>
    <scope>NUCLEOTIDE SEQUENCE [LARGE SCALE GENOMIC DNA]</scope>
    <source>
        <strain evidence="8 9">A-11-3</strain>
    </source>
</reference>
<protein>
    <recommendedName>
        <fullName evidence="7">Peptidase M48 domain-containing protein</fullName>
    </recommendedName>
</protein>
<evidence type="ECO:0000256" key="2">
    <source>
        <dbReference type="ARBA" id="ARBA00022723"/>
    </source>
</evidence>
<dbReference type="PANTHER" id="PTHR22726:SF24">
    <property type="entry name" value="M48 FAMILY METALLOPEPTIDASE"/>
    <property type="match status" value="1"/>
</dbReference>
<dbReference type="InterPro" id="IPR001915">
    <property type="entry name" value="Peptidase_M48"/>
</dbReference>
<dbReference type="InterPro" id="IPR051156">
    <property type="entry name" value="Mito/Outer_Membr_Metalloprot"/>
</dbReference>
<dbReference type="Gene3D" id="3.30.2010.10">
    <property type="entry name" value="Metalloproteases ('zincins'), catalytic domain"/>
    <property type="match status" value="1"/>
</dbReference>
<evidence type="ECO:0000256" key="5">
    <source>
        <dbReference type="ARBA" id="ARBA00023049"/>
    </source>
</evidence>
<keyword evidence="3 6" id="KW-0378">Hydrolase</keyword>
<dbReference type="PANTHER" id="PTHR22726">
    <property type="entry name" value="METALLOENDOPEPTIDASE OMA1"/>
    <property type="match status" value="1"/>
</dbReference>